<comment type="caution">
    <text evidence="1">The sequence shown here is derived from an EMBL/GenBank/DDBJ whole genome shotgun (WGS) entry which is preliminary data.</text>
</comment>
<evidence type="ECO:0000313" key="1">
    <source>
        <dbReference type="EMBL" id="CAI3987454.1"/>
    </source>
</evidence>
<dbReference type="Proteomes" id="UP001152797">
    <property type="component" value="Unassembled WGS sequence"/>
</dbReference>
<reference evidence="1" key="1">
    <citation type="submission" date="2022-10" db="EMBL/GenBank/DDBJ databases">
        <authorList>
            <person name="Chen Y."/>
            <person name="Dougan E. K."/>
            <person name="Chan C."/>
            <person name="Rhodes N."/>
            <person name="Thang M."/>
        </authorList>
    </citation>
    <scope>NUCLEOTIDE SEQUENCE</scope>
</reference>
<gene>
    <name evidence="1" type="ORF">C1SCF055_LOCUS14725</name>
</gene>
<dbReference type="AlphaFoldDB" id="A0A9P1FS24"/>
<evidence type="ECO:0000313" key="2">
    <source>
        <dbReference type="EMBL" id="CAL4774766.1"/>
    </source>
</evidence>
<organism evidence="1">
    <name type="scientific">Cladocopium goreaui</name>
    <dbReference type="NCBI Taxonomy" id="2562237"/>
    <lineage>
        <taxon>Eukaryota</taxon>
        <taxon>Sar</taxon>
        <taxon>Alveolata</taxon>
        <taxon>Dinophyceae</taxon>
        <taxon>Suessiales</taxon>
        <taxon>Symbiodiniaceae</taxon>
        <taxon>Cladocopium</taxon>
    </lineage>
</organism>
<sequence>MFYPTARAFEKSSQIGLAVQPWRPMEPCTQIINSAVADFLDARDAQRKSSSFAMCPVIAALAGQRHDDSEQSVSSVLDKFRMRYDVPVELSTVGDFVDFPWIKPSDFLKAMEIYEDDPQVFQDIQKLLAHDWKELQENGVHVDGHHVYPVLIGMKADWSYQVDAGMLERSYRRAPKGLIRQSFLEEHALPWSSESLWTQILMQDESVNGKPRFYRPDIWHVVQMGVGKDFASAAMVLLVRVLPATNVDDRFALLSDMYLRWCREFKKTRYISKIDKRFVGGAGLRDEPHGAWNKAALTVTILEFLQYFCEQHKEVLMEHTDVRLRYVFAAVTALNTFMSGLYHQDLWIPSSEAKRLAAQGMRFVKMFMYLAHLSAMEGQPYFALRPKLHLLHECAVWLDIQSARAAFAFNVLAESCSLDEDFVGRLAFVSRTVSPRLVSQRSIERYLVQIQLSWSEPESAR</sequence>
<accession>A0A9P1FS24</accession>
<reference evidence="2 3" key="2">
    <citation type="submission" date="2024-05" db="EMBL/GenBank/DDBJ databases">
        <authorList>
            <person name="Chen Y."/>
            <person name="Shah S."/>
            <person name="Dougan E. K."/>
            <person name="Thang M."/>
            <person name="Chan C."/>
        </authorList>
    </citation>
    <scope>NUCLEOTIDE SEQUENCE [LARGE SCALE GENOMIC DNA]</scope>
</reference>
<proteinExistence type="predicted"/>
<keyword evidence="3" id="KW-1185">Reference proteome</keyword>
<evidence type="ECO:0000313" key="3">
    <source>
        <dbReference type="Proteomes" id="UP001152797"/>
    </source>
</evidence>
<dbReference type="EMBL" id="CAMXCT010001169">
    <property type="protein sequence ID" value="CAI3987454.1"/>
    <property type="molecule type" value="Genomic_DNA"/>
</dbReference>
<name>A0A9P1FS24_9DINO</name>
<dbReference type="OrthoDB" id="10584248at2759"/>
<dbReference type="EMBL" id="CAMXCT020001169">
    <property type="protein sequence ID" value="CAL1140829.1"/>
    <property type="molecule type" value="Genomic_DNA"/>
</dbReference>
<protein>
    <submittedName>
        <fullName evidence="1">Uncharacterized protein</fullName>
    </submittedName>
</protein>
<dbReference type="EMBL" id="CAMXCT030001169">
    <property type="protein sequence ID" value="CAL4774766.1"/>
    <property type="molecule type" value="Genomic_DNA"/>
</dbReference>